<dbReference type="PANTHER" id="PTHR39210">
    <property type="entry name" value="HEPARIN-SULFATE LYASE"/>
    <property type="match status" value="1"/>
</dbReference>
<sequence>TLSFELSLFNHRVIVNSGVSLYGGLLANHLSDPERQRQRGTAAHSTITIDRMDSSEVWGAFRLARRAGIVSFNKSINKNNIIVSASHNGYQRLYGKPIHTREWKYSERTLLITDNISGVGEHNIEAIFPFHPDVELINIEEEKLICGIFGNEFQVEFDGIGNLILKESTYHPEYGVSIDNKHLVFQSISQLPFKLITRILW</sequence>
<dbReference type="GO" id="GO:0016829">
    <property type="term" value="F:lyase activity"/>
    <property type="evidence" value="ECO:0007669"/>
    <property type="project" value="UniProtKB-KW"/>
</dbReference>
<dbReference type="Pfam" id="PF07940">
    <property type="entry name" value="Hepar_II_III_C"/>
    <property type="match status" value="1"/>
</dbReference>
<dbReference type="PANTHER" id="PTHR39210:SF1">
    <property type="entry name" value="HEPARIN-SULFATE LYASE"/>
    <property type="match status" value="1"/>
</dbReference>
<dbReference type="EMBL" id="UINC01202715">
    <property type="protein sequence ID" value="SVE22654.1"/>
    <property type="molecule type" value="Genomic_DNA"/>
</dbReference>
<evidence type="ECO:0000313" key="5">
    <source>
        <dbReference type="EMBL" id="SVE22654.1"/>
    </source>
</evidence>
<keyword evidence="1" id="KW-0732">Signal</keyword>
<accession>A0A383BRX3</accession>
<dbReference type="AlphaFoldDB" id="A0A383BRX3"/>
<reference evidence="5" key="1">
    <citation type="submission" date="2018-05" db="EMBL/GenBank/DDBJ databases">
        <authorList>
            <person name="Lanie J.A."/>
            <person name="Ng W.-L."/>
            <person name="Kazmierczak K.M."/>
            <person name="Andrzejewski T.M."/>
            <person name="Davidsen T.M."/>
            <person name="Wayne K.J."/>
            <person name="Tettelin H."/>
            <person name="Glass J.I."/>
            <person name="Rusch D."/>
            <person name="Podicherti R."/>
            <person name="Tsui H.-C.T."/>
            <person name="Winkler M.E."/>
        </authorList>
    </citation>
    <scope>NUCLEOTIDE SEQUENCE</scope>
</reference>
<keyword evidence="3" id="KW-0456">Lyase</keyword>
<feature type="non-terminal residue" evidence="5">
    <location>
        <position position="1"/>
    </location>
</feature>
<protein>
    <recommendedName>
        <fullName evidence="4">Heparinase II/III-like C-terminal domain-containing protein</fullName>
    </recommendedName>
</protein>
<dbReference type="InterPro" id="IPR012480">
    <property type="entry name" value="Hepar_II_III_C"/>
</dbReference>
<dbReference type="Gene3D" id="2.70.98.70">
    <property type="match status" value="1"/>
</dbReference>
<evidence type="ECO:0000256" key="3">
    <source>
        <dbReference type="ARBA" id="ARBA00023239"/>
    </source>
</evidence>
<evidence type="ECO:0000256" key="2">
    <source>
        <dbReference type="ARBA" id="ARBA00022764"/>
    </source>
</evidence>
<gene>
    <name evidence="5" type="ORF">METZ01_LOCUS475508</name>
</gene>
<name>A0A383BRX3_9ZZZZ</name>
<evidence type="ECO:0000259" key="4">
    <source>
        <dbReference type="Pfam" id="PF07940"/>
    </source>
</evidence>
<organism evidence="5">
    <name type="scientific">marine metagenome</name>
    <dbReference type="NCBI Taxonomy" id="408172"/>
    <lineage>
        <taxon>unclassified sequences</taxon>
        <taxon>metagenomes</taxon>
        <taxon>ecological metagenomes</taxon>
    </lineage>
</organism>
<keyword evidence="2" id="KW-0574">Periplasm</keyword>
<feature type="domain" description="Heparinase II/III-like C-terminal" evidence="4">
    <location>
        <begin position="1"/>
        <end position="176"/>
    </location>
</feature>
<evidence type="ECO:0000256" key="1">
    <source>
        <dbReference type="ARBA" id="ARBA00022729"/>
    </source>
</evidence>
<proteinExistence type="predicted"/>